<feature type="transmembrane region" description="Helical" evidence="1">
    <location>
        <begin position="471"/>
        <end position="489"/>
    </location>
</feature>
<dbReference type="Proteomes" id="UP000305131">
    <property type="component" value="Unassembled WGS sequence"/>
</dbReference>
<feature type="transmembrane region" description="Helical" evidence="1">
    <location>
        <begin position="354"/>
        <end position="380"/>
    </location>
</feature>
<keyword evidence="1" id="KW-0472">Membrane</keyword>
<feature type="transmembrane region" description="Helical" evidence="1">
    <location>
        <begin position="42"/>
        <end position="64"/>
    </location>
</feature>
<organism evidence="3 4">
    <name type="scientific">Xanthobacter autotrophicus</name>
    <dbReference type="NCBI Taxonomy" id="280"/>
    <lineage>
        <taxon>Bacteria</taxon>
        <taxon>Pseudomonadati</taxon>
        <taxon>Pseudomonadota</taxon>
        <taxon>Alphaproteobacteria</taxon>
        <taxon>Hyphomicrobiales</taxon>
        <taxon>Xanthobacteraceae</taxon>
        <taxon>Xanthobacter</taxon>
    </lineage>
</organism>
<reference evidence="3 4" key="1">
    <citation type="submission" date="2019-05" db="EMBL/GenBank/DDBJ databases">
        <authorList>
            <person name="Zhou X."/>
        </authorList>
    </citation>
    <scope>NUCLEOTIDE SEQUENCE [LARGE SCALE GENOMIC DNA]</scope>
    <source>
        <strain evidence="3 4">DSM 432</strain>
    </source>
</reference>
<feature type="transmembrane region" description="Helical" evidence="1">
    <location>
        <begin position="152"/>
        <end position="179"/>
    </location>
</feature>
<feature type="transmembrane region" description="Helical" evidence="1">
    <location>
        <begin position="323"/>
        <end position="342"/>
    </location>
</feature>
<dbReference type="PANTHER" id="PTHR35342">
    <property type="entry name" value="TRICARBOXYLIC TRANSPORT PROTEIN"/>
    <property type="match status" value="1"/>
</dbReference>
<dbReference type="EMBL" id="VAUP01000004">
    <property type="protein sequence ID" value="TLX44749.1"/>
    <property type="molecule type" value="Genomic_DNA"/>
</dbReference>
<evidence type="ECO:0000313" key="3">
    <source>
        <dbReference type="EMBL" id="TLX44749.1"/>
    </source>
</evidence>
<dbReference type="AlphaFoldDB" id="A0A6C1KKG2"/>
<comment type="caution">
    <text evidence="3">The sequence shown here is derived from an EMBL/GenBank/DDBJ whole genome shotgun (WGS) entry which is preliminary data.</text>
</comment>
<name>A0A6C1KKG2_XANAU</name>
<sequence>MELIDNLALGFSVALSLQNVLYCFVGVLLGTLIGVLPGLGPIATIAMLLPITFGLPPVSALIMLSGIYYGAQYGGSTTAILINLPGESSSVVTAIDGHQMARKGRAGAALATAALGSFFAGTVATFLLAVFAPPLAELALQFGPPEYFSLMVLGLIASVTLASGSVVKAIAMIVLGLLLGLSGQDIYTGAPRFTFDLPELSDGFDFVALAMGMFGISEIIRNLEDEHQRSLVAAKVKSLMLTREEFKRIIGPVLRGTALGSFLGILPGGGAMLSSFASYSIEKKISKTPREFGRGAIEGVAGPESANNAGAQTSFIPMLTLGIPSNPVMALMIGALIIQGITPGPNVVTEKPDLFWGVIASMWIGNFMLVLLNLPLIGLWVRLLTVPYHVMFPAIIAFCCIGVYSVNNNTFDVYSMALFGVLGYALVKLDCEPAPLLLGFVIGPMLEEYLRRAMLISRGDPMVFVTRPISAVLLGLAVAALVVVLLPSVQKTREEAFKE</sequence>
<feature type="transmembrane region" description="Helical" evidence="1">
    <location>
        <begin position="7"/>
        <end position="36"/>
    </location>
</feature>
<dbReference type="InterPro" id="IPR002823">
    <property type="entry name" value="DUF112_TM"/>
</dbReference>
<evidence type="ECO:0000313" key="4">
    <source>
        <dbReference type="Proteomes" id="UP000305131"/>
    </source>
</evidence>
<feature type="transmembrane region" description="Helical" evidence="1">
    <location>
        <begin position="386"/>
        <end position="404"/>
    </location>
</feature>
<feature type="transmembrane region" description="Helical" evidence="1">
    <location>
        <begin position="257"/>
        <end position="281"/>
    </location>
</feature>
<evidence type="ECO:0000256" key="1">
    <source>
        <dbReference type="SAM" id="Phobius"/>
    </source>
</evidence>
<proteinExistence type="predicted"/>
<gene>
    <name evidence="3" type="ORF">FBQ73_01465</name>
</gene>
<dbReference type="RefSeq" id="WP_138397750.1">
    <property type="nucleotide sequence ID" value="NZ_JBAFVI010000009.1"/>
</dbReference>
<keyword evidence="1" id="KW-0812">Transmembrane</keyword>
<feature type="domain" description="DUF112" evidence="2">
    <location>
        <begin position="21"/>
        <end position="438"/>
    </location>
</feature>
<dbReference type="PANTHER" id="PTHR35342:SF5">
    <property type="entry name" value="TRICARBOXYLIC TRANSPORT PROTEIN"/>
    <property type="match status" value="1"/>
</dbReference>
<accession>A0A6C1KKG2</accession>
<dbReference type="OrthoDB" id="9806425at2"/>
<feature type="transmembrane region" description="Helical" evidence="1">
    <location>
        <begin position="108"/>
        <end position="132"/>
    </location>
</feature>
<dbReference type="Pfam" id="PF01970">
    <property type="entry name" value="TctA"/>
    <property type="match status" value="1"/>
</dbReference>
<protein>
    <submittedName>
        <fullName evidence="3">Tripartite tricarboxylate transporter permease</fullName>
    </submittedName>
</protein>
<dbReference type="GeneID" id="95772130"/>
<keyword evidence="1" id="KW-1133">Transmembrane helix</keyword>
<evidence type="ECO:0000259" key="2">
    <source>
        <dbReference type="Pfam" id="PF01970"/>
    </source>
</evidence>